<name>A0A850NJT4_9FLAO</name>
<dbReference type="RefSeq" id="WP_176619382.1">
    <property type="nucleotide sequence ID" value="NZ_WYET01000001.1"/>
</dbReference>
<evidence type="ECO:0000313" key="3">
    <source>
        <dbReference type="Proteomes" id="UP000558089"/>
    </source>
</evidence>
<organism evidence="2 3">
    <name type="scientific">Flagellimonas chongwuensis</name>
    <dbReference type="NCBI Taxonomy" id="2697365"/>
    <lineage>
        <taxon>Bacteria</taxon>
        <taxon>Pseudomonadati</taxon>
        <taxon>Bacteroidota</taxon>
        <taxon>Flavobacteriia</taxon>
        <taxon>Flavobacteriales</taxon>
        <taxon>Flavobacteriaceae</taxon>
        <taxon>Flagellimonas</taxon>
    </lineage>
</organism>
<dbReference type="EMBL" id="WYET01000001">
    <property type="protein sequence ID" value="NVN17487.1"/>
    <property type="molecule type" value="Genomic_DNA"/>
</dbReference>
<evidence type="ECO:0000313" key="2">
    <source>
        <dbReference type="EMBL" id="NVN17487.1"/>
    </source>
</evidence>
<evidence type="ECO:0008006" key="4">
    <source>
        <dbReference type="Google" id="ProtNLM"/>
    </source>
</evidence>
<sequence length="153" mass="18020">MRNKKNYSLSIKSYLLAFLLVTFSCSNSEETNVPEETQESLIGIWKLYYSHLVDYNDEGEVIYDDKEFFDDTEYSTFEFKEDGIAIQTDYSNSEITEIEEIPYETVQDSLYIHWSASETEVSKYSIMEDELHLLHSNGNSDSNEEYTEVYKRQ</sequence>
<reference evidence="2 3" key="1">
    <citation type="submission" date="2020-01" db="EMBL/GenBank/DDBJ databases">
        <title>Draft Genome Analysis of Muricauda sp. HICW Isolated from coastal seawater of PR China.</title>
        <authorList>
            <person name="Chen M.-X."/>
        </authorList>
    </citation>
    <scope>NUCLEOTIDE SEQUENCE [LARGE SCALE GENOMIC DNA]</scope>
    <source>
        <strain evidence="2 3">HICW</strain>
    </source>
</reference>
<keyword evidence="3" id="KW-1185">Reference proteome</keyword>
<dbReference type="PROSITE" id="PS51257">
    <property type="entry name" value="PROKAR_LIPOPROTEIN"/>
    <property type="match status" value="1"/>
</dbReference>
<dbReference type="Proteomes" id="UP000558089">
    <property type="component" value="Unassembled WGS sequence"/>
</dbReference>
<feature type="chain" id="PRO_5032458922" description="Lipocalin-like domain-containing protein" evidence="1">
    <location>
        <begin position="29"/>
        <end position="153"/>
    </location>
</feature>
<accession>A0A850NJT4</accession>
<gene>
    <name evidence="2" type="ORF">GUA46_03960</name>
</gene>
<dbReference type="AlphaFoldDB" id="A0A850NJT4"/>
<comment type="caution">
    <text evidence="2">The sequence shown here is derived from an EMBL/GenBank/DDBJ whole genome shotgun (WGS) entry which is preliminary data.</text>
</comment>
<keyword evidence="1" id="KW-0732">Signal</keyword>
<feature type="signal peptide" evidence="1">
    <location>
        <begin position="1"/>
        <end position="28"/>
    </location>
</feature>
<proteinExistence type="predicted"/>
<protein>
    <recommendedName>
        <fullName evidence="4">Lipocalin-like domain-containing protein</fullName>
    </recommendedName>
</protein>
<evidence type="ECO:0000256" key="1">
    <source>
        <dbReference type="SAM" id="SignalP"/>
    </source>
</evidence>